<protein>
    <submittedName>
        <fullName evidence="4">Flavin-binding monooxygenase-like protein-like protein</fullName>
    </submittedName>
</protein>
<name>A0A194WTB3_MOLSC</name>
<evidence type="ECO:0000256" key="1">
    <source>
        <dbReference type="ARBA" id="ARBA00022630"/>
    </source>
</evidence>
<dbReference type="Proteomes" id="UP000070700">
    <property type="component" value="Unassembled WGS sequence"/>
</dbReference>
<evidence type="ECO:0000256" key="2">
    <source>
        <dbReference type="ARBA" id="ARBA00022827"/>
    </source>
</evidence>
<dbReference type="GO" id="GO:0004497">
    <property type="term" value="F:monooxygenase activity"/>
    <property type="evidence" value="ECO:0007669"/>
    <property type="project" value="UniProtKB-KW"/>
</dbReference>
<proteinExistence type="predicted"/>
<sequence>MNDAHRETSFDVLIVGAGLSGIIAAQRYLEAHPNCRLTILEKDDCVDGVFSKRRLYDDFWTQWTVGLAEFSDLPMQRPPEEDCKHDCFRAKYTTKYLEEYVDKMCHAGHSLRERVQFGIRVQFVEKTDNEWRISCTDSSQTPVVFSATKLMIANGENSLQNMPNLPGKENFGGIIIHSEAFGESNIIFDDTVKDVAVIGAGKSSADMVYEAVKAGKNVSWIIRTTGTGAGFFALIDLNTPYKNGVEAAQTRIMSSLQPSLLNEDSWWSWCLHSTRPGVMLITKIFSILDKEVRKRANYKGRKSTKGFERLEYDTDIFCRELYLGDGTHFPCDAVLCGTGWKPGIEIFGPDLRVRLGLPHLKDDEPYEMTAKWEKLALEADEKVLKKYLLLAHPPDHAHRHIDTTPYRLYNNIAPLNDDTILFMNHVTAGNKIFAAEAQAIWAVAYFDKNINLPSIEEREKEVALWNAWCLRRYLSNGERGNFAAFDSVPYVDKLLIDIGATAHLKGWWRDTFEPFMPSDLGKAWKEYLESSETKTSFNS</sequence>
<dbReference type="InterPro" id="IPR036188">
    <property type="entry name" value="FAD/NAD-bd_sf"/>
</dbReference>
<dbReference type="GeneID" id="28827564"/>
<evidence type="ECO:0000313" key="4">
    <source>
        <dbReference type="EMBL" id="KUJ10852.1"/>
    </source>
</evidence>
<dbReference type="Gene3D" id="3.50.50.60">
    <property type="entry name" value="FAD/NAD(P)-binding domain"/>
    <property type="match status" value="2"/>
</dbReference>
<keyword evidence="1" id="KW-0285">Flavoprotein</keyword>
<dbReference type="Pfam" id="PF13738">
    <property type="entry name" value="Pyr_redox_3"/>
    <property type="match status" value="1"/>
</dbReference>
<organism evidence="4 5">
    <name type="scientific">Mollisia scopiformis</name>
    <name type="common">Conifer needle endophyte fungus</name>
    <name type="synonym">Phialocephala scopiformis</name>
    <dbReference type="NCBI Taxonomy" id="149040"/>
    <lineage>
        <taxon>Eukaryota</taxon>
        <taxon>Fungi</taxon>
        <taxon>Dikarya</taxon>
        <taxon>Ascomycota</taxon>
        <taxon>Pezizomycotina</taxon>
        <taxon>Leotiomycetes</taxon>
        <taxon>Helotiales</taxon>
        <taxon>Mollisiaceae</taxon>
        <taxon>Mollisia</taxon>
    </lineage>
</organism>
<keyword evidence="3" id="KW-0560">Oxidoreductase</keyword>
<dbReference type="PANTHER" id="PTHR23023">
    <property type="entry name" value="DIMETHYLANILINE MONOOXYGENASE"/>
    <property type="match status" value="1"/>
</dbReference>
<dbReference type="OrthoDB" id="2915840at2759"/>
<keyword evidence="5" id="KW-1185">Reference proteome</keyword>
<dbReference type="KEGG" id="psco:LY89DRAFT_710568"/>
<gene>
    <name evidence="4" type="ORF">LY89DRAFT_710568</name>
</gene>
<dbReference type="AlphaFoldDB" id="A0A194WTB3"/>
<keyword evidence="4" id="KW-0503">Monooxygenase</keyword>
<evidence type="ECO:0000256" key="3">
    <source>
        <dbReference type="ARBA" id="ARBA00023002"/>
    </source>
</evidence>
<dbReference type="InParanoid" id="A0A194WTB3"/>
<dbReference type="RefSeq" id="XP_018065207.1">
    <property type="nucleotide sequence ID" value="XM_018217838.1"/>
</dbReference>
<dbReference type="EMBL" id="KQ947428">
    <property type="protein sequence ID" value="KUJ10852.1"/>
    <property type="molecule type" value="Genomic_DNA"/>
</dbReference>
<dbReference type="InterPro" id="IPR050346">
    <property type="entry name" value="FMO-like"/>
</dbReference>
<reference evidence="4 5" key="1">
    <citation type="submission" date="2015-10" db="EMBL/GenBank/DDBJ databases">
        <title>Full genome of DAOMC 229536 Phialocephala scopiformis, a fungal endophyte of spruce producing the potent anti-insectan compound rugulosin.</title>
        <authorList>
            <consortium name="DOE Joint Genome Institute"/>
            <person name="Walker A.K."/>
            <person name="Frasz S.L."/>
            <person name="Seifert K.A."/>
            <person name="Miller J.D."/>
            <person name="Mondo S.J."/>
            <person name="Labutti K."/>
            <person name="Lipzen A."/>
            <person name="Dockter R."/>
            <person name="Kennedy M."/>
            <person name="Grigoriev I.V."/>
            <person name="Spatafora J.W."/>
        </authorList>
    </citation>
    <scope>NUCLEOTIDE SEQUENCE [LARGE SCALE GENOMIC DNA]</scope>
    <source>
        <strain evidence="4 5">CBS 120377</strain>
    </source>
</reference>
<evidence type="ECO:0000313" key="5">
    <source>
        <dbReference type="Proteomes" id="UP000070700"/>
    </source>
</evidence>
<accession>A0A194WTB3</accession>
<dbReference type="SUPFAM" id="SSF51905">
    <property type="entry name" value="FAD/NAD(P)-binding domain"/>
    <property type="match status" value="3"/>
</dbReference>
<keyword evidence="2" id="KW-0274">FAD</keyword>